<keyword evidence="2" id="KW-0808">Transferase</keyword>
<dbReference type="SUPFAM" id="SSF56112">
    <property type="entry name" value="Protein kinase-like (PK-like)"/>
    <property type="match status" value="1"/>
</dbReference>
<dbReference type="RefSeq" id="WP_209877902.1">
    <property type="nucleotide sequence ID" value="NZ_JAGGLV010000022.1"/>
</dbReference>
<dbReference type="Gene3D" id="3.90.1200.10">
    <property type="match status" value="1"/>
</dbReference>
<dbReference type="InterPro" id="IPR011009">
    <property type="entry name" value="Kinase-like_dom_sf"/>
</dbReference>
<keyword evidence="2" id="KW-0418">Kinase</keyword>
<gene>
    <name evidence="2" type="ORF">J2Z70_005228</name>
</gene>
<organism evidence="2 3">
    <name type="scientific">Paenibacillus silagei</name>
    <dbReference type="NCBI Taxonomy" id="1670801"/>
    <lineage>
        <taxon>Bacteria</taxon>
        <taxon>Bacillati</taxon>
        <taxon>Bacillota</taxon>
        <taxon>Bacilli</taxon>
        <taxon>Bacillales</taxon>
        <taxon>Paenibacillaceae</taxon>
        <taxon>Paenibacillus</taxon>
    </lineage>
</organism>
<evidence type="ECO:0000313" key="3">
    <source>
        <dbReference type="Proteomes" id="UP000773462"/>
    </source>
</evidence>
<proteinExistence type="predicted"/>
<evidence type="ECO:0000259" key="1">
    <source>
        <dbReference type="Pfam" id="PF01636"/>
    </source>
</evidence>
<dbReference type="GO" id="GO:0016301">
    <property type="term" value="F:kinase activity"/>
    <property type="evidence" value="ECO:0007669"/>
    <property type="project" value="UniProtKB-KW"/>
</dbReference>
<name>A0ABS4NYA0_9BACL</name>
<reference evidence="2 3" key="1">
    <citation type="submission" date="2021-03" db="EMBL/GenBank/DDBJ databases">
        <title>Genomic Encyclopedia of Type Strains, Phase IV (KMG-IV): sequencing the most valuable type-strain genomes for metagenomic binning, comparative biology and taxonomic classification.</title>
        <authorList>
            <person name="Goeker M."/>
        </authorList>
    </citation>
    <scope>NUCLEOTIDE SEQUENCE [LARGE SCALE GENOMIC DNA]</scope>
    <source>
        <strain evidence="2 3">DSM 101953</strain>
    </source>
</reference>
<protein>
    <submittedName>
        <fullName evidence="2">Aminoglycoside phosphotransferase (APT) family kinase protein</fullName>
    </submittedName>
</protein>
<sequence length="140" mass="15879">MLETEEKTQILYRLARLPDGEKLCHGDFHPDNILMDSKLWVIDWMTGVRGNPAADVARSVIMFSIGSMPESASVFTKGFLGFARKRLTAQYVRRYLKLSGLTLADITPWILPVAAARLVEGLPVPEKELLVREIRRRLRA</sequence>
<accession>A0ABS4NYA0</accession>
<dbReference type="Proteomes" id="UP000773462">
    <property type="component" value="Unassembled WGS sequence"/>
</dbReference>
<dbReference type="Pfam" id="PF01636">
    <property type="entry name" value="APH"/>
    <property type="match status" value="1"/>
</dbReference>
<dbReference type="InterPro" id="IPR002575">
    <property type="entry name" value="Aminoglycoside_PTrfase"/>
</dbReference>
<comment type="caution">
    <text evidence="2">The sequence shown here is derived from an EMBL/GenBank/DDBJ whole genome shotgun (WGS) entry which is preliminary data.</text>
</comment>
<dbReference type="EMBL" id="JAGGLV010000022">
    <property type="protein sequence ID" value="MBP2115043.1"/>
    <property type="molecule type" value="Genomic_DNA"/>
</dbReference>
<feature type="domain" description="Aminoglycoside phosphotransferase" evidence="1">
    <location>
        <begin position="14"/>
        <end position="74"/>
    </location>
</feature>
<keyword evidence="3" id="KW-1185">Reference proteome</keyword>
<evidence type="ECO:0000313" key="2">
    <source>
        <dbReference type="EMBL" id="MBP2115043.1"/>
    </source>
</evidence>